<evidence type="ECO:0000313" key="5">
    <source>
        <dbReference type="Proteomes" id="UP001178888"/>
    </source>
</evidence>
<dbReference type="RefSeq" id="WP_133335835.1">
    <property type="nucleotide sequence ID" value="NZ_JAVGVR010000001.1"/>
</dbReference>
<dbReference type="AlphaFoldDB" id="A0A4R5VR55"/>
<evidence type="ECO:0000256" key="1">
    <source>
        <dbReference type="SAM" id="Phobius"/>
    </source>
</evidence>
<evidence type="ECO:0000313" key="3">
    <source>
        <dbReference type="EMBL" id="TDK60221.1"/>
    </source>
</evidence>
<evidence type="ECO:0008006" key="6">
    <source>
        <dbReference type="Google" id="ProtNLM"/>
    </source>
</evidence>
<keyword evidence="1" id="KW-1133">Transmembrane helix</keyword>
<evidence type="ECO:0000313" key="2">
    <source>
        <dbReference type="EMBL" id="MDQ6599504.1"/>
    </source>
</evidence>
<gene>
    <name evidence="3" type="ORF">E2K98_16060</name>
    <name evidence="2" type="ORF">RCG21_24735</name>
</gene>
<feature type="transmembrane region" description="Helical" evidence="1">
    <location>
        <begin position="43"/>
        <end position="62"/>
    </location>
</feature>
<keyword evidence="1" id="KW-0472">Membrane</keyword>
<name>A0A4R5VR55_9BACI</name>
<sequence>MKKSEWSDKQLEELLRQMPKIKDHRNPRDIYQNLSLKRRKKPAWILPAIASAAAVLLIVILIPKILVSNQIFMDQADEKSNKKMELLSDKQEKTIEMKKGESSSKALDSSGTEKYGLMRGMNQNTAAYEGDVGNRKVLTYWIPDHQGQILIPVSTIVNRKNNQSWMSLFNEYMVQLKEEKWGLSDFYPMNATLSLNAKGDSVNVDVPKDHPYGQGANETIFVNAIKKDISTNSHVKRIRFSTNRQPGIELGDYGHLEELNAENERQRAFFLFVPRNQDKPFLVPSQDKYNTLKAAFVAMKKDQSEGGLKASILPAIKFKKMLIRKNTLFLTLKEKSMMEDSQNTIYSIEALLLTAKEFGIKSVFILNAPLKRVGNFDLTKEIKVPLAPNLRSTP</sequence>
<keyword evidence="5" id="KW-1185">Reference proteome</keyword>
<dbReference type="EMBL" id="SMYO01000007">
    <property type="protein sequence ID" value="TDK60221.1"/>
    <property type="molecule type" value="Genomic_DNA"/>
</dbReference>
<dbReference type="Proteomes" id="UP000295132">
    <property type="component" value="Unassembled WGS sequence"/>
</dbReference>
<proteinExistence type="predicted"/>
<dbReference type="EMBL" id="JAVGVR010000001">
    <property type="protein sequence ID" value="MDQ6599504.1"/>
    <property type="molecule type" value="Genomic_DNA"/>
</dbReference>
<comment type="caution">
    <text evidence="3">The sequence shown here is derived from an EMBL/GenBank/DDBJ whole genome shotgun (WGS) entry which is preliminary data.</text>
</comment>
<reference evidence="3 4" key="1">
    <citation type="submission" date="2019-03" db="EMBL/GenBank/DDBJ databases">
        <title>Bacillus niacini sp. nov. a Nicotinate-Metabolizing Mesophile Isolated from Soil.</title>
        <authorList>
            <person name="Zhang G."/>
        </authorList>
    </citation>
    <scope>NUCLEOTIDE SEQUENCE [LARGE SCALE GENOMIC DNA]</scope>
    <source>
        <strain evidence="3 4">WN066</strain>
    </source>
</reference>
<protein>
    <recommendedName>
        <fullName evidence="6">Sigma-X negative effector</fullName>
    </recommendedName>
</protein>
<organism evidence="3 4">
    <name type="scientific">Bacillus salipaludis</name>
    <dbReference type="NCBI Taxonomy" id="2547811"/>
    <lineage>
        <taxon>Bacteria</taxon>
        <taxon>Bacillati</taxon>
        <taxon>Bacillota</taxon>
        <taxon>Bacilli</taxon>
        <taxon>Bacillales</taxon>
        <taxon>Bacillaceae</taxon>
        <taxon>Bacillus</taxon>
    </lineage>
</organism>
<accession>A0A4R5VR55</accession>
<evidence type="ECO:0000313" key="4">
    <source>
        <dbReference type="Proteomes" id="UP000295132"/>
    </source>
</evidence>
<dbReference type="Proteomes" id="UP001178888">
    <property type="component" value="Unassembled WGS sequence"/>
</dbReference>
<reference evidence="2" key="2">
    <citation type="submission" date="2023-08" db="EMBL/GenBank/DDBJ databases">
        <title>Nitrogen cycling bacteria in agricultural field soils.</title>
        <authorList>
            <person name="Jang J."/>
        </authorList>
    </citation>
    <scope>NUCLEOTIDE SEQUENCE</scope>
    <source>
        <strain evidence="2">PS3-36</strain>
    </source>
</reference>
<keyword evidence="1" id="KW-0812">Transmembrane</keyword>